<keyword evidence="4" id="KW-0732">Signal</keyword>
<organism evidence="6 7">
    <name type="scientific">Adineta steineri</name>
    <dbReference type="NCBI Taxonomy" id="433720"/>
    <lineage>
        <taxon>Eukaryota</taxon>
        <taxon>Metazoa</taxon>
        <taxon>Spiralia</taxon>
        <taxon>Gnathifera</taxon>
        <taxon>Rotifera</taxon>
        <taxon>Eurotatoria</taxon>
        <taxon>Bdelloidea</taxon>
        <taxon>Adinetida</taxon>
        <taxon>Adinetidae</taxon>
        <taxon>Adineta</taxon>
    </lineage>
</organism>
<dbReference type="AlphaFoldDB" id="A0A815FIU7"/>
<dbReference type="PANTHER" id="PTHR24256">
    <property type="entry name" value="TRYPTASE-RELATED"/>
    <property type="match status" value="1"/>
</dbReference>
<dbReference type="FunFam" id="2.40.10.10:FF:000068">
    <property type="entry name" value="transmembrane protease serine 2"/>
    <property type="match status" value="2"/>
</dbReference>
<dbReference type="SMART" id="SM00020">
    <property type="entry name" value="Tryp_SPc"/>
    <property type="match status" value="3"/>
</dbReference>
<feature type="chain" id="PRO_5032564808" description="Peptidase S1 domain-containing protein" evidence="4">
    <location>
        <begin position="22"/>
        <end position="975"/>
    </location>
</feature>
<dbReference type="InterPro" id="IPR051487">
    <property type="entry name" value="Ser/Thr_Proteases_Immune/Dev"/>
</dbReference>
<keyword evidence="1" id="KW-1015">Disulfide bond</keyword>
<dbReference type="CDD" id="cd00190">
    <property type="entry name" value="Tryp_SPc"/>
    <property type="match status" value="2"/>
</dbReference>
<dbReference type="GO" id="GO:0006508">
    <property type="term" value="P:proteolysis"/>
    <property type="evidence" value="ECO:0007669"/>
    <property type="project" value="InterPro"/>
</dbReference>
<feature type="domain" description="Peptidase S1" evidence="5">
    <location>
        <begin position="46"/>
        <end position="287"/>
    </location>
</feature>
<name>A0A815FIU7_9BILA</name>
<feature type="region of interest" description="Disordered" evidence="3">
    <location>
        <begin position="915"/>
        <end position="975"/>
    </location>
</feature>
<evidence type="ECO:0000256" key="1">
    <source>
        <dbReference type="ARBA" id="ARBA00023157"/>
    </source>
</evidence>
<comment type="similarity">
    <text evidence="2">Belongs to the peptidase S1 family. CLIP subfamily.</text>
</comment>
<protein>
    <recommendedName>
        <fullName evidence="5">Peptidase S1 domain-containing protein</fullName>
    </recommendedName>
</protein>
<feature type="domain" description="Peptidase S1" evidence="5">
    <location>
        <begin position="328"/>
        <end position="574"/>
    </location>
</feature>
<dbReference type="Pfam" id="PF00089">
    <property type="entry name" value="Trypsin"/>
    <property type="match status" value="3"/>
</dbReference>
<dbReference type="Gene3D" id="2.40.10.10">
    <property type="entry name" value="Trypsin-like serine proteases"/>
    <property type="match status" value="3"/>
</dbReference>
<dbReference type="InterPro" id="IPR018114">
    <property type="entry name" value="TRYPSIN_HIS"/>
</dbReference>
<evidence type="ECO:0000259" key="5">
    <source>
        <dbReference type="PROSITE" id="PS50240"/>
    </source>
</evidence>
<feature type="signal peptide" evidence="4">
    <location>
        <begin position="1"/>
        <end position="21"/>
    </location>
</feature>
<dbReference type="InterPro" id="IPR043504">
    <property type="entry name" value="Peptidase_S1_PA_chymotrypsin"/>
</dbReference>
<dbReference type="SUPFAM" id="SSF50494">
    <property type="entry name" value="Trypsin-like serine proteases"/>
    <property type="match status" value="3"/>
</dbReference>
<dbReference type="PRINTS" id="PR00722">
    <property type="entry name" value="CHYMOTRYPSIN"/>
</dbReference>
<dbReference type="GO" id="GO:0004252">
    <property type="term" value="F:serine-type endopeptidase activity"/>
    <property type="evidence" value="ECO:0007669"/>
    <property type="project" value="InterPro"/>
</dbReference>
<gene>
    <name evidence="6" type="ORF">JYZ213_LOCUS33567</name>
</gene>
<feature type="domain" description="Peptidase S1" evidence="5">
    <location>
        <begin position="607"/>
        <end position="857"/>
    </location>
</feature>
<feature type="compositionally biased region" description="Polar residues" evidence="3">
    <location>
        <begin position="937"/>
        <end position="946"/>
    </location>
</feature>
<dbReference type="PROSITE" id="PS00134">
    <property type="entry name" value="TRYPSIN_HIS"/>
    <property type="match status" value="2"/>
</dbReference>
<reference evidence="6" key="1">
    <citation type="submission" date="2021-02" db="EMBL/GenBank/DDBJ databases">
        <authorList>
            <person name="Nowell W R."/>
        </authorList>
    </citation>
    <scope>NUCLEOTIDE SEQUENCE</scope>
</reference>
<accession>A0A815FIU7</accession>
<dbReference type="Proteomes" id="UP000663845">
    <property type="component" value="Unassembled WGS sequence"/>
</dbReference>
<sequence length="975" mass="109935">MICFRFVNIVILLISITLCDAVSYECDKNTVPCGCGQTMVGINARIINGEDAVPYSWPMMVSLTKAGLGHFCGGTILNEWYILTAAHCVDSYYSGVTSSDFMIAANIHSQSQTNKIIRQVDKIIIHPLWDKFHHIILYDIAILRLAQPLDLQKNSSIARTCLPPRSNTLEEILNYPKNGTRLVVIGWGSINYEQSSPDTLQQVTINFKHHFDKKCNAMIYNPYIHFCAGTDKDEKSDSGGPIFQWIGDRWEQAGIVSYGVSGCAMKGYSVVYTRISYFNDWIESHIQNNNNQTTASNNTTSNNTTIFQCSTYPSTSTSKCGCSYRNVILSSPTNAPSENALPYTWTMIVSIRTSTTNQHICTGTILEDFYILTAAHCLTNYKPQDLTIEAGMYYQTESEAIIRQVDQIYIHPNYSTYSDQYINDIAILRLTKSLYVDNNNYISRTCKSSIYNQWMDMNNYPPDGTRLVISGWDIIHISSSSKSKLLQQAEIYAYNSNHSNCFISGNQNQMQFCVGRNENNNDICYGNDPGSPIFEWIDGRWIQVGLASHCRSAGGSGIFTKLSSYSNWIDTLLNSTITNTSSHVYQCDRKASCGCGQTDVVLTSSHIIGGENTIKYSWPMMVSIQIRDGYDSCIGTILSDSFILTSAQCIYYYTDTNYYNITIATSIYDVSSAVKITRRVDRVYIHPDYSRTEPYLHDIAILHVSEPFLLGDESPQYLQKICVSIENEFPFNQYPKLDSQLVVVGWASSSYTAETTNTLEQISVRMIDTKYESCLNSITNDTYQFCAGLSNDHEGAKLNYLDRGDLGAPIMIYKNNHWEQVGIATVDMYEYESSLRDRAQVYTRLSPYREWMRRILNSSLPAYSPSMNISATTIITLLELSSSSYGHNTSTGDDQALYSYPFGMEDDYKDFKGLLNSHNVEDDDDDDNSNSVTENNGSHNDQSRGINHNQYDQTDDDDGQNDISLTHGDDEQVDE</sequence>
<dbReference type="InterPro" id="IPR001254">
    <property type="entry name" value="Trypsin_dom"/>
</dbReference>
<dbReference type="InterPro" id="IPR001314">
    <property type="entry name" value="Peptidase_S1A"/>
</dbReference>
<evidence type="ECO:0000313" key="7">
    <source>
        <dbReference type="Proteomes" id="UP000663845"/>
    </source>
</evidence>
<dbReference type="PROSITE" id="PS50240">
    <property type="entry name" value="TRYPSIN_DOM"/>
    <property type="match status" value="3"/>
</dbReference>
<dbReference type="InterPro" id="IPR009003">
    <property type="entry name" value="Peptidase_S1_PA"/>
</dbReference>
<evidence type="ECO:0000256" key="4">
    <source>
        <dbReference type="SAM" id="SignalP"/>
    </source>
</evidence>
<proteinExistence type="inferred from homology"/>
<evidence type="ECO:0000256" key="2">
    <source>
        <dbReference type="ARBA" id="ARBA00024195"/>
    </source>
</evidence>
<comment type="caution">
    <text evidence="6">The sequence shown here is derived from an EMBL/GenBank/DDBJ whole genome shotgun (WGS) entry which is preliminary data.</text>
</comment>
<evidence type="ECO:0000313" key="6">
    <source>
        <dbReference type="EMBL" id="CAF1323979.1"/>
    </source>
</evidence>
<evidence type="ECO:0000256" key="3">
    <source>
        <dbReference type="SAM" id="MobiDB-lite"/>
    </source>
</evidence>
<dbReference type="EMBL" id="CAJNOG010000640">
    <property type="protein sequence ID" value="CAF1323979.1"/>
    <property type="molecule type" value="Genomic_DNA"/>
</dbReference>